<protein>
    <submittedName>
        <fullName evidence="1">Uncharacterized protein</fullName>
    </submittedName>
</protein>
<dbReference type="GeneID" id="54559249"/>
<sequence>MPLLELPVELQREIYSYVLCPGFITIRRTRFDCLQCQAFTRQRSGRTPQWNLTPNTSTHCSMVETAVCERLDKNMAAHLIQKATQTTSRYFGYQLKRVLLRHHQDRKMTIVDCSPQGLPASAVNRAKEHRWCACQYWPVYPDIHGLLQARHRCLRNMMIAQELQRDGSDARASDEELGLYRVDLSLLRVCREVYAVARDLVWEENMFHFEVQYDFETFLGMLSERQRSKLKKVQIVAEVLVMLG</sequence>
<dbReference type="OrthoDB" id="5413827at2759"/>
<dbReference type="AlphaFoldDB" id="A0A6A6CLZ0"/>
<keyword evidence="2" id="KW-1185">Reference proteome</keyword>
<dbReference type="PANTHER" id="PTHR38790">
    <property type="entry name" value="2EXR DOMAIN-CONTAINING PROTEIN-RELATED"/>
    <property type="match status" value="1"/>
</dbReference>
<dbReference type="EMBL" id="ML993591">
    <property type="protein sequence ID" value="KAF2168247.1"/>
    <property type="molecule type" value="Genomic_DNA"/>
</dbReference>
<dbReference type="RefSeq" id="XP_033669136.1">
    <property type="nucleotide sequence ID" value="XM_033805977.1"/>
</dbReference>
<dbReference type="Proteomes" id="UP000799537">
    <property type="component" value="Unassembled WGS sequence"/>
</dbReference>
<accession>A0A6A6CLZ0</accession>
<gene>
    <name evidence="1" type="ORF">M409DRAFT_21685</name>
</gene>
<proteinExistence type="predicted"/>
<name>A0A6A6CLZ0_ZASCE</name>
<evidence type="ECO:0000313" key="1">
    <source>
        <dbReference type="EMBL" id="KAF2168247.1"/>
    </source>
</evidence>
<organism evidence="1 2">
    <name type="scientific">Zasmidium cellare ATCC 36951</name>
    <dbReference type="NCBI Taxonomy" id="1080233"/>
    <lineage>
        <taxon>Eukaryota</taxon>
        <taxon>Fungi</taxon>
        <taxon>Dikarya</taxon>
        <taxon>Ascomycota</taxon>
        <taxon>Pezizomycotina</taxon>
        <taxon>Dothideomycetes</taxon>
        <taxon>Dothideomycetidae</taxon>
        <taxon>Mycosphaerellales</taxon>
        <taxon>Mycosphaerellaceae</taxon>
        <taxon>Zasmidium</taxon>
    </lineage>
</organism>
<dbReference type="PANTHER" id="PTHR38790:SF4">
    <property type="entry name" value="2EXR DOMAIN-CONTAINING PROTEIN"/>
    <property type="match status" value="1"/>
</dbReference>
<evidence type="ECO:0000313" key="2">
    <source>
        <dbReference type="Proteomes" id="UP000799537"/>
    </source>
</evidence>
<reference evidence="1" key="1">
    <citation type="journal article" date="2020" name="Stud. Mycol.">
        <title>101 Dothideomycetes genomes: a test case for predicting lifestyles and emergence of pathogens.</title>
        <authorList>
            <person name="Haridas S."/>
            <person name="Albert R."/>
            <person name="Binder M."/>
            <person name="Bloem J."/>
            <person name="Labutti K."/>
            <person name="Salamov A."/>
            <person name="Andreopoulos B."/>
            <person name="Baker S."/>
            <person name="Barry K."/>
            <person name="Bills G."/>
            <person name="Bluhm B."/>
            <person name="Cannon C."/>
            <person name="Castanera R."/>
            <person name="Culley D."/>
            <person name="Daum C."/>
            <person name="Ezra D."/>
            <person name="Gonzalez J."/>
            <person name="Henrissat B."/>
            <person name="Kuo A."/>
            <person name="Liang C."/>
            <person name="Lipzen A."/>
            <person name="Lutzoni F."/>
            <person name="Magnuson J."/>
            <person name="Mondo S."/>
            <person name="Nolan M."/>
            <person name="Ohm R."/>
            <person name="Pangilinan J."/>
            <person name="Park H.-J."/>
            <person name="Ramirez L."/>
            <person name="Alfaro M."/>
            <person name="Sun H."/>
            <person name="Tritt A."/>
            <person name="Yoshinaga Y."/>
            <person name="Zwiers L.-H."/>
            <person name="Turgeon B."/>
            <person name="Goodwin S."/>
            <person name="Spatafora J."/>
            <person name="Crous P."/>
            <person name="Grigoriev I."/>
        </authorList>
    </citation>
    <scope>NUCLEOTIDE SEQUENCE</scope>
    <source>
        <strain evidence="1">ATCC 36951</strain>
    </source>
</reference>